<feature type="compositionally biased region" description="Basic residues" evidence="1">
    <location>
        <begin position="41"/>
        <end position="54"/>
    </location>
</feature>
<dbReference type="AlphaFoldDB" id="B9ESD6"/>
<name>B9ESD6_PROMM</name>
<sequence length="71" mass="7735">MTNSESTMPEAATSRSLPVAKATRDGFQALQSKAKKEPIKARRQTHKKPSRKTSSKASAKAFKPADEHQPA</sequence>
<feature type="region of interest" description="Disordered" evidence="1">
    <location>
        <begin position="1"/>
        <end position="71"/>
    </location>
</feature>
<proteinExistence type="predicted"/>
<protein>
    <submittedName>
        <fullName evidence="2">Uncharacterized protein</fullName>
    </submittedName>
</protein>
<dbReference type="HOGENOM" id="CLU_2736826_0_0_3"/>
<evidence type="ECO:0000313" key="2">
    <source>
        <dbReference type="EMBL" id="CAX32280.1"/>
    </source>
</evidence>
<evidence type="ECO:0000256" key="1">
    <source>
        <dbReference type="SAM" id="MobiDB-lite"/>
    </source>
</evidence>
<dbReference type="EMBL" id="BX548175">
    <property type="protein sequence ID" value="CAX32280.1"/>
    <property type="molecule type" value="Genomic_DNA"/>
</dbReference>
<keyword evidence="3" id="KW-1185">Reference proteome</keyword>
<evidence type="ECO:0000313" key="3">
    <source>
        <dbReference type="Proteomes" id="UP000001423"/>
    </source>
</evidence>
<dbReference type="KEGG" id="pmt:PMT_2759"/>
<reference evidence="2 3" key="1">
    <citation type="journal article" date="2003" name="Nature">
        <title>Genome divergence in two Prochlorococcus ecotypes reflects oceanic niche differentiation.</title>
        <authorList>
            <person name="Rocap G."/>
            <person name="Larimer F.W."/>
            <person name="Lamerdin J.E."/>
            <person name="Malfatti S."/>
            <person name="Chain P."/>
            <person name="Ahlgren N.A."/>
            <person name="Arellano A."/>
            <person name="Coleman M."/>
            <person name="Hauser L."/>
            <person name="Hess W.R."/>
            <person name="Johnson Z.I."/>
            <person name="Land M.L."/>
            <person name="Lindell D."/>
            <person name="Post A.F."/>
            <person name="Regala W."/>
            <person name="Shah M."/>
            <person name="Shaw S.L."/>
            <person name="Steglich C."/>
            <person name="Sullivan M.B."/>
            <person name="Ting C.S."/>
            <person name="Tolonen A."/>
            <person name="Webb E.A."/>
            <person name="Zinser E.R."/>
            <person name="Chisholm S.W."/>
        </authorList>
    </citation>
    <scope>NUCLEOTIDE SEQUENCE [LARGE SCALE GENOMIC DNA]</scope>
    <source>
        <strain evidence="3">MIT 9313</strain>
    </source>
</reference>
<organism evidence="2 3">
    <name type="scientific">Prochlorococcus marinus (strain MIT 9313)</name>
    <dbReference type="NCBI Taxonomy" id="74547"/>
    <lineage>
        <taxon>Bacteria</taxon>
        <taxon>Bacillati</taxon>
        <taxon>Cyanobacteriota</taxon>
        <taxon>Cyanophyceae</taxon>
        <taxon>Synechococcales</taxon>
        <taxon>Prochlorococcaceae</taxon>
        <taxon>Prochlorococcus</taxon>
    </lineage>
</organism>
<accession>B9ESD6</accession>
<gene>
    <name evidence="2" type="ordered locus">PMT_2759</name>
</gene>
<dbReference type="Proteomes" id="UP000001423">
    <property type="component" value="Chromosome"/>
</dbReference>